<gene>
    <name evidence="2" type="ORF">ZOD2009_03902</name>
</gene>
<sequence>MKCFLGGVSTFGINWRKTSDRETDRPDAETGQSDDENAARRSYSIRALLPGPYVRYPKE</sequence>
<evidence type="ECO:0000313" key="3">
    <source>
        <dbReference type="Proteomes" id="UP000003751"/>
    </source>
</evidence>
<dbReference type="EMBL" id="AEMG01000003">
    <property type="protein sequence ID" value="EFW93525.1"/>
    <property type="molecule type" value="Genomic_DNA"/>
</dbReference>
<feature type="compositionally biased region" description="Basic and acidic residues" evidence="1">
    <location>
        <begin position="17"/>
        <end position="28"/>
    </location>
</feature>
<reference evidence="2 3" key="1">
    <citation type="journal article" date="2014" name="ISME J.">
        <title>Trehalose/2-sulfotrehalose biosynthesis and glycine-betaine uptake are widely spread mechanisms for osmoadaptation in the Halobacteriales.</title>
        <authorList>
            <person name="Youssef N.H."/>
            <person name="Savage-Ashlock K.N."/>
            <person name="McCully A.L."/>
            <person name="Luedtke B."/>
            <person name="Shaw E.I."/>
            <person name="Hoff W.D."/>
            <person name="Elshahed M.S."/>
        </authorList>
    </citation>
    <scope>NUCLEOTIDE SEQUENCE [LARGE SCALE GENOMIC DNA]</scope>
    <source>
        <strain evidence="2 3">DX253</strain>
    </source>
</reference>
<protein>
    <submittedName>
        <fullName evidence="2">Uncharacterized protein</fullName>
    </submittedName>
</protein>
<organism evidence="2 3">
    <name type="scientific">Haladaptatus paucihalophilus DX253</name>
    <dbReference type="NCBI Taxonomy" id="797209"/>
    <lineage>
        <taxon>Archaea</taxon>
        <taxon>Methanobacteriati</taxon>
        <taxon>Methanobacteriota</taxon>
        <taxon>Stenosarchaea group</taxon>
        <taxon>Halobacteria</taxon>
        <taxon>Halobacteriales</taxon>
        <taxon>Haladaptataceae</taxon>
        <taxon>Haladaptatus</taxon>
    </lineage>
</organism>
<evidence type="ECO:0000313" key="2">
    <source>
        <dbReference type="EMBL" id="EFW93525.1"/>
    </source>
</evidence>
<evidence type="ECO:0000256" key="1">
    <source>
        <dbReference type="SAM" id="MobiDB-lite"/>
    </source>
</evidence>
<comment type="caution">
    <text evidence="2">The sequence shown here is derived from an EMBL/GenBank/DDBJ whole genome shotgun (WGS) entry which is preliminary data.</text>
</comment>
<proteinExistence type="predicted"/>
<dbReference type="OrthoDB" id="378417at2157"/>
<name>E7QPS2_HALPU</name>
<dbReference type="PATRIC" id="fig|797209.4.peg.768"/>
<dbReference type="Proteomes" id="UP000003751">
    <property type="component" value="Unassembled WGS sequence"/>
</dbReference>
<dbReference type="AlphaFoldDB" id="E7QPS2"/>
<feature type="region of interest" description="Disordered" evidence="1">
    <location>
        <begin position="16"/>
        <end position="42"/>
    </location>
</feature>
<accession>E7QPS2</accession>